<proteinExistence type="predicted"/>
<comment type="caution">
    <text evidence="1">The sequence shown here is derived from an EMBL/GenBank/DDBJ whole genome shotgun (WGS) entry which is preliminary data.</text>
</comment>
<dbReference type="EMBL" id="CAJVQC010002255">
    <property type="protein sequence ID" value="CAG8508273.1"/>
    <property type="molecule type" value="Genomic_DNA"/>
</dbReference>
<evidence type="ECO:0000313" key="1">
    <source>
        <dbReference type="EMBL" id="CAG8508273.1"/>
    </source>
</evidence>
<keyword evidence="2" id="KW-1185">Reference proteome</keyword>
<accession>A0ACA9L6W6</accession>
<feature type="non-terminal residue" evidence="1">
    <location>
        <position position="1"/>
    </location>
</feature>
<evidence type="ECO:0000313" key="2">
    <source>
        <dbReference type="Proteomes" id="UP000789920"/>
    </source>
</evidence>
<gene>
    <name evidence="1" type="ORF">RPERSI_LOCUS2139</name>
</gene>
<sequence>NSTKVYDDLLSNLTESSRLRFKDEALCYGLPYGTFGTIDWFITIVEIALTYANLSLYSPWKWGKKWGKKYERPKLKSLLFSSIKVIGPVIYSIVTCHSNWTMVLIAIGQLIPWSIKIANDGYASKVGDDLEKNYRTYGLVLTVILHMIGWVGLGAILFDPYKNAIQIAFMMMFTTAYLICYHMCCWKYMCKCLHPYPCCLMVLFYILVTTHVLTLHICLAKLNNNMNGVPPKIPKLIKLGRAKREIVAKIKYWLKFEEYPETSEDRVVYVYNIVGIDTKKAFEIFNLKNIQYAYKDETTHESIYCSFLKTKVYKETRTCCGVKMCQVVVSELVAIKHVLVNFNNNLFKKYLKQVNCLYI</sequence>
<name>A0ACA9L6W6_9GLOM</name>
<reference evidence="1" key="1">
    <citation type="submission" date="2021-06" db="EMBL/GenBank/DDBJ databases">
        <authorList>
            <person name="Kallberg Y."/>
            <person name="Tangrot J."/>
            <person name="Rosling A."/>
        </authorList>
    </citation>
    <scope>NUCLEOTIDE SEQUENCE</scope>
    <source>
        <strain evidence="1">MA461A</strain>
    </source>
</reference>
<organism evidence="1 2">
    <name type="scientific">Racocetra persica</name>
    <dbReference type="NCBI Taxonomy" id="160502"/>
    <lineage>
        <taxon>Eukaryota</taxon>
        <taxon>Fungi</taxon>
        <taxon>Fungi incertae sedis</taxon>
        <taxon>Mucoromycota</taxon>
        <taxon>Glomeromycotina</taxon>
        <taxon>Glomeromycetes</taxon>
        <taxon>Diversisporales</taxon>
        <taxon>Gigasporaceae</taxon>
        <taxon>Racocetra</taxon>
    </lineage>
</organism>
<dbReference type="Proteomes" id="UP000789920">
    <property type="component" value="Unassembled WGS sequence"/>
</dbReference>
<protein>
    <submittedName>
        <fullName evidence="1">35704_t:CDS:1</fullName>
    </submittedName>
</protein>